<evidence type="ECO:0000256" key="17">
    <source>
        <dbReference type="ARBA" id="ARBA00024113"/>
    </source>
</evidence>
<protein>
    <recommendedName>
        <fullName evidence="17">cGMP-dependent protein kinase</fullName>
        <ecNumber evidence="5">2.7.11.12</ecNumber>
    </recommendedName>
</protein>
<evidence type="ECO:0000256" key="6">
    <source>
        <dbReference type="ARBA" id="ARBA00022490"/>
    </source>
</evidence>
<name>Q23KG5_TETTS</name>
<keyword evidence="10" id="KW-0479">Metal-binding</keyword>
<dbReference type="Gene3D" id="2.60.120.10">
    <property type="entry name" value="Jelly Rolls"/>
    <property type="match status" value="3"/>
</dbReference>
<keyword evidence="14" id="KW-0460">Magnesium</keyword>
<accession>Q23KG5</accession>
<feature type="domain" description="Cyclic nucleotide-binding" evidence="23">
    <location>
        <begin position="59"/>
        <end position="174"/>
    </location>
</feature>
<dbReference type="GO" id="GO:0004692">
    <property type="term" value="F:cGMP-dependent protein kinase activity"/>
    <property type="evidence" value="ECO:0007669"/>
    <property type="project" value="UniProtKB-EC"/>
</dbReference>
<evidence type="ECO:0000256" key="7">
    <source>
        <dbReference type="ARBA" id="ARBA00022527"/>
    </source>
</evidence>
<dbReference type="OrthoDB" id="100546at2759"/>
<dbReference type="eggNOG" id="KOG0614">
    <property type="taxonomic scope" value="Eukaryota"/>
</dbReference>
<evidence type="ECO:0000256" key="11">
    <source>
        <dbReference type="ARBA" id="ARBA00022741"/>
    </source>
</evidence>
<dbReference type="GO" id="GO:0046872">
    <property type="term" value="F:metal ion binding"/>
    <property type="evidence" value="ECO:0007669"/>
    <property type="project" value="UniProtKB-KW"/>
</dbReference>
<dbReference type="InterPro" id="IPR008271">
    <property type="entry name" value="Ser/Thr_kinase_AS"/>
</dbReference>
<keyword evidence="7" id="KW-0723">Serine/threonine-protein kinase</keyword>
<evidence type="ECO:0000256" key="21">
    <source>
        <dbReference type="SAM" id="Coils"/>
    </source>
</evidence>
<comment type="similarity">
    <text evidence="4">Belongs to the protein kinase superfamily. AGC Ser/Thr protein kinase family. cGMP subfamily.</text>
</comment>
<dbReference type="PRINTS" id="PR00103">
    <property type="entry name" value="CAMPKINASE"/>
</dbReference>
<evidence type="ECO:0000256" key="15">
    <source>
        <dbReference type="ARBA" id="ARBA00022992"/>
    </source>
</evidence>
<dbReference type="FunFam" id="2.60.120.10:FF:000089">
    <property type="entry name" value="cGMP-dependent protein kinase 5-1"/>
    <property type="match status" value="1"/>
</dbReference>
<dbReference type="OMA" id="FNQNEVI"/>
<proteinExistence type="inferred from homology"/>
<evidence type="ECO:0000313" key="26">
    <source>
        <dbReference type="Proteomes" id="UP000009168"/>
    </source>
</evidence>
<keyword evidence="6" id="KW-0963">Cytoplasm</keyword>
<reference evidence="26" key="1">
    <citation type="journal article" date="2006" name="PLoS Biol.">
        <title>Macronuclear genome sequence of the ciliate Tetrahymena thermophila, a model eukaryote.</title>
        <authorList>
            <person name="Eisen J.A."/>
            <person name="Coyne R.S."/>
            <person name="Wu M."/>
            <person name="Wu D."/>
            <person name="Thiagarajan M."/>
            <person name="Wortman J.R."/>
            <person name="Badger J.H."/>
            <person name="Ren Q."/>
            <person name="Amedeo P."/>
            <person name="Jones K.M."/>
            <person name="Tallon L.J."/>
            <person name="Delcher A.L."/>
            <person name="Salzberg S.L."/>
            <person name="Silva J.C."/>
            <person name="Haas B.J."/>
            <person name="Majoros W.H."/>
            <person name="Farzad M."/>
            <person name="Carlton J.M."/>
            <person name="Smith R.K. Jr."/>
            <person name="Garg J."/>
            <person name="Pearlman R.E."/>
            <person name="Karrer K.M."/>
            <person name="Sun L."/>
            <person name="Manning G."/>
            <person name="Elde N.C."/>
            <person name="Turkewitz A.P."/>
            <person name="Asai D.J."/>
            <person name="Wilkes D.E."/>
            <person name="Wang Y."/>
            <person name="Cai H."/>
            <person name="Collins K."/>
            <person name="Stewart B.A."/>
            <person name="Lee S.R."/>
            <person name="Wilamowska K."/>
            <person name="Weinberg Z."/>
            <person name="Ruzzo W.L."/>
            <person name="Wloga D."/>
            <person name="Gaertig J."/>
            <person name="Frankel J."/>
            <person name="Tsao C.-C."/>
            <person name="Gorovsky M.A."/>
            <person name="Keeling P.J."/>
            <person name="Waller R.F."/>
            <person name="Patron N.J."/>
            <person name="Cherry J.M."/>
            <person name="Stover N.A."/>
            <person name="Krieger C.J."/>
            <person name="del Toro C."/>
            <person name="Ryder H.F."/>
            <person name="Williamson S.C."/>
            <person name="Barbeau R.A."/>
            <person name="Hamilton E.P."/>
            <person name="Orias E."/>
        </authorList>
    </citation>
    <scope>NUCLEOTIDE SEQUENCE [LARGE SCALE GENOMIC DNA]</scope>
    <source>
        <strain evidence="26">SB210</strain>
    </source>
</reference>
<evidence type="ECO:0000256" key="3">
    <source>
        <dbReference type="ARBA" id="ARBA00004496"/>
    </source>
</evidence>
<keyword evidence="12 25" id="KW-0418">Kinase</keyword>
<dbReference type="SUPFAM" id="SSF56112">
    <property type="entry name" value="Protein kinase-like (PK-like)"/>
    <property type="match status" value="1"/>
</dbReference>
<dbReference type="RefSeq" id="XP_001017123.2">
    <property type="nucleotide sequence ID" value="XM_001017123.3"/>
</dbReference>
<evidence type="ECO:0000256" key="18">
    <source>
        <dbReference type="ARBA" id="ARBA00047298"/>
    </source>
</evidence>
<dbReference type="InterPro" id="IPR035014">
    <property type="entry name" value="STKc_cGK"/>
</dbReference>
<dbReference type="FunCoup" id="Q23KG5">
    <property type="interactions" value="4"/>
</dbReference>
<comment type="cofactor">
    <cofactor evidence="1">
        <name>Mg(2+)</name>
        <dbReference type="ChEBI" id="CHEBI:18420"/>
    </cofactor>
</comment>
<dbReference type="GO" id="GO:0030553">
    <property type="term" value="F:cGMP binding"/>
    <property type="evidence" value="ECO:0007669"/>
    <property type="project" value="UniProtKB-KW"/>
</dbReference>
<dbReference type="InterPro" id="IPR018488">
    <property type="entry name" value="cNMP-bd_CS"/>
</dbReference>
<dbReference type="FunFam" id="3.30.200.20:FF:000042">
    <property type="entry name" value="Aurora kinase A"/>
    <property type="match status" value="1"/>
</dbReference>
<dbReference type="GO" id="GO:0004691">
    <property type="term" value="F:cAMP-dependent protein kinase activity"/>
    <property type="evidence" value="ECO:0007669"/>
    <property type="project" value="TreeGrafter"/>
</dbReference>
<feature type="binding site" evidence="20">
    <location>
        <position position="461"/>
    </location>
    <ligand>
        <name>ATP</name>
        <dbReference type="ChEBI" id="CHEBI:30616"/>
    </ligand>
</feature>
<dbReference type="PANTHER" id="PTHR24353">
    <property type="entry name" value="CYCLIC NUCLEOTIDE-DEPENDENT PROTEIN KINASE"/>
    <property type="match status" value="1"/>
</dbReference>
<dbReference type="CDD" id="cd00038">
    <property type="entry name" value="CAP_ED"/>
    <property type="match status" value="3"/>
</dbReference>
<dbReference type="HOGENOM" id="CLU_000288_73_2_1"/>
<dbReference type="InterPro" id="IPR018490">
    <property type="entry name" value="cNMP-bd_dom_sf"/>
</dbReference>
<dbReference type="EC" id="2.7.11.12" evidence="5"/>
<evidence type="ECO:0000256" key="5">
    <source>
        <dbReference type="ARBA" id="ARBA00012428"/>
    </source>
</evidence>
<keyword evidence="16" id="KW-0472">Membrane</keyword>
<dbReference type="PROSITE" id="PS50042">
    <property type="entry name" value="CNMP_BINDING_3"/>
    <property type="match status" value="3"/>
</dbReference>
<evidence type="ECO:0000256" key="12">
    <source>
        <dbReference type="ARBA" id="ARBA00022777"/>
    </source>
</evidence>
<evidence type="ECO:0000256" key="10">
    <source>
        <dbReference type="ARBA" id="ARBA00022723"/>
    </source>
</evidence>
<dbReference type="FunFam" id="2.60.120.10:FF:000068">
    <property type="entry name" value="cGMP-dependent protein kinase"/>
    <property type="match status" value="1"/>
</dbReference>
<evidence type="ECO:0000259" key="22">
    <source>
        <dbReference type="PROSITE" id="PS50011"/>
    </source>
</evidence>
<evidence type="ECO:0000256" key="8">
    <source>
        <dbReference type="ARBA" id="ARBA00022535"/>
    </source>
</evidence>
<evidence type="ECO:0000259" key="24">
    <source>
        <dbReference type="PROSITE" id="PS51285"/>
    </source>
</evidence>
<evidence type="ECO:0000256" key="9">
    <source>
        <dbReference type="ARBA" id="ARBA00022679"/>
    </source>
</evidence>
<dbReference type="Proteomes" id="UP000009168">
    <property type="component" value="Unassembled WGS sequence"/>
</dbReference>
<keyword evidence="8" id="KW-0140">cGMP</keyword>
<dbReference type="InterPro" id="IPR000719">
    <property type="entry name" value="Prot_kinase_dom"/>
</dbReference>
<dbReference type="PROSITE" id="PS00107">
    <property type="entry name" value="PROTEIN_KINASE_ATP"/>
    <property type="match status" value="1"/>
</dbReference>
<keyword evidence="9" id="KW-0808">Transferase</keyword>
<evidence type="ECO:0000256" key="14">
    <source>
        <dbReference type="ARBA" id="ARBA00022842"/>
    </source>
</evidence>
<comment type="subcellular location">
    <subcellularLocation>
        <location evidence="3">Cytoplasm</location>
    </subcellularLocation>
    <subcellularLocation>
        <location evidence="2">Endomembrane system</location>
    </subcellularLocation>
</comment>
<dbReference type="InterPro" id="IPR011009">
    <property type="entry name" value="Kinase-like_dom_sf"/>
</dbReference>
<comment type="catalytic activity">
    <reaction evidence="18">
        <text>L-threonyl-[protein] + ATP = O-phospho-L-threonyl-[protein] + ADP + H(+)</text>
        <dbReference type="Rhea" id="RHEA:46608"/>
        <dbReference type="Rhea" id="RHEA-COMP:11060"/>
        <dbReference type="Rhea" id="RHEA-COMP:11605"/>
        <dbReference type="ChEBI" id="CHEBI:15378"/>
        <dbReference type="ChEBI" id="CHEBI:30013"/>
        <dbReference type="ChEBI" id="CHEBI:30616"/>
        <dbReference type="ChEBI" id="CHEBI:61977"/>
        <dbReference type="ChEBI" id="CHEBI:456216"/>
        <dbReference type="EC" id="2.7.11.12"/>
    </reaction>
</comment>
<dbReference type="PROSITE" id="PS00888">
    <property type="entry name" value="CNMP_BINDING_1"/>
    <property type="match status" value="1"/>
</dbReference>
<dbReference type="Gene3D" id="3.30.200.20">
    <property type="entry name" value="Phosphorylase Kinase, domain 1"/>
    <property type="match status" value="1"/>
</dbReference>
<feature type="coiled-coil region" evidence="21">
    <location>
        <begin position="399"/>
        <end position="430"/>
    </location>
</feature>
<evidence type="ECO:0000259" key="23">
    <source>
        <dbReference type="PROSITE" id="PS50042"/>
    </source>
</evidence>
<keyword evidence="21" id="KW-0175">Coiled coil</keyword>
<dbReference type="SMART" id="SM00220">
    <property type="entry name" value="S_TKc"/>
    <property type="match status" value="1"/>
</dbReference>
<evidence type="ECO:0000256" key="4">
    <source>
        <dbReference type="ARBA" id="ARBA00006352"/>
    </source>
</evidence>
<dbReference type="InterPro" id="IPR000595">
    <property type="entry name" value="cNMP-bd_dom"/>
</dbReference>
<evidence type="ECO:0000256" key="2">
    <source>
        <dbReference type="ARBA" id="ARBA00004308"/>
    </source>
</evidence>
<feature type="domain" description="AGC-kinase C-terminal" evidence="24">
    <location>
        <begin position="693"/>
        <end position="756"/>
    </location>
</feature>
<feature type="domain" description="Cyclic nucleotide-binding" evidence="23">
    <location>
        <begin position="177"/>
        <end position="277"/>
    </location>
</feature>
<dbReference type="Pfam" id="PF00027">
    <property type="entry name" value="cNMP_binding"/>
    <property type="match status" value="2"/>
</dbReference>
<keyword evidence="13 20" id="KW-0067">ATP-binding</keyword>
<keyword evidence="11 20" id="KW-0547">Nucleotide-binding</keyword>
<evidence type="ECO:0000313" key="25">
    <source>
        <dbReference type="EMBL" id="EAR96878.2"/>
    </source>
</evidence>
<dbReference type="PROSITE" id="PS50011">
    <property type="entry name" value="PROTEIN_KINASE_DOM"/>
    <property type="match status" value="1"/>
</dbReference>
<dbReference type="SMART" id="SM00100">
    <property type="entry name" value="cNMP"/>
    <property type="match status" value="2"/>
</dbReference>
<keyword evidence="15" id="KW-0142">cGMP-binding</keyword>
<dbReference type="InterPro" id="IPR014710">
    <property type="entry name" value="RmlC-like_jellyroll"/>
</dbReference>
<dbReference type="GeneID" id="7844596"/>
<comment type="catalytic activity">
    <reaction evidence="19">
        <text>L-seryl-[protein] + ATP = O-phospho-L-seryl-[protein] + ADP + H(+)</text>
        <dbReference type="Rhea" id="RHEA:17989"/>
        <dbReference type="Rhea" id="RHEA-COMP:9863"/>
        <dbReference type="Rhea" id="RHEA-COMP:11604"/>
        <dbReference type="ChEBI" id="CHEBI:15378"/>
        <dbReference type="ChEBI" id="CHEBI:29999"/>
        <dbReference type="ChEBI" id="CHEBI:30616"/>
        <dbReference type="ChEBI" id="CHEBI:83421"/>
        <dbReference type="ChEBI" id="CHEBI:456216"/>
        <dbReference type="EC" id="2.7.11.12"/>
    </reaction>
</comment>
<dbReference type="GO" id="GO:0012505">
    <property type="term" value="C:endomembrane system"/>
    <property type="evidence" value="ECO:0007669"/>
    <property type="project" value="UniProtKB-SubCell"/>
</dbReference>
<dbReference type="InterPro" id="IPR000961">
    <property type="entry name" value="AGC-kinase_C"/>
</dbReference>
<feature type="domain" description="Cyclic nucleotide-binding" evidence="23">
    <location>
        <begin position="298"/>
        <end position="345"/>
    </location>
</feature>
<dbReference type="EMBL" id="GG662673">
    <property type="protein sequence ID" value="EAR96878.2"/>
    <property type="molecule type" value="Genomic_DNA"/>
</dbReference>
<evidence type="ECO:0000256" key="16">
    <source>
        <dbReference type="ARBA" id="ARBA00023136"/>
    </source>
</evidence>
<evidence type="ECO:0000256" key="1">
    <source>
        <dbReference type="ARBA" id="ARBA00001946"/>
    </source>
</evidence>
<dbReference type="CDD" id="cd05572">
    <property type="entry name" value="STKc_cGK"/>
    <property type="match status" value="1"/>
</dbReference>
<dbReference type="InParanoid" id="Q23KG5"/>
<dbReference type="KEGG" id="tet:TTHERM_00193700"/>
<dbReference type="GO" id="GO:0005737">
    <property type="term" value="C:cytoplasm"/>
    <property type="evidence" value="ECO:0007669"/>
    <property type="project" value="UniProtKB-SubCell"/>
</dbReference>
<dbReference type="GO" id="GO:0005952">
    <property type="term" value="C:cAMP-dependent protein kinase complex"/>
    <property type="evidence" value="ECO:0007669"/>
    <property type="project" value="TreeGrafter"/>
</dbReference>
<dbReference type="SUPFAM" id="SSF51206">
    <property type="entry name" value="cAMP-binding domain-like"/>
    <property type="match status" value="3"/>
</dbReference>
<feature type="domain" description="Protein kinase" evidence="22">
    <location>
        <begin position="432"/>
        <end position="692"/>
    </location>
</feature>
<dbReference type="InterPro" id="IPR017441">
    <property type="entry name" value="Protein_kinase_ATP_BS"/>
</dbReference>
<dbReference type="PROSITE" id="PS51285">
    <property type="entry name" value="AGC_KINASE_CTER"/>
    <property type="match status" value="1"/>
</dbReference>
<evidence type="ECO:0000256" key="20">
    <source>
        <dbReference type="PROSITE-ProRule" id="PRU10141"/>
    </source>
</evidence>
<evidence type="ECO:0000256" key="13">
    <source>
        <dbReference type="ARBA" id="ARBA00022840"/>
    </source>
</evidence>
<dbReference type="PANTHER" id="PTHR24353:SF37">
    <property type="entry name" value="CAMP-DEPENDENT PROTEIN KINASE CATALYTIC SUBUNIT PRKX"/>
    <property type="match status" value="1"/>
</dbReference>
<dbReference type="AlphaFoldDB" id="Q23KG5"/>
<sequence length="756" mass="86853">MIGNLDKKRTDKRVVIGGIPKNNIDLRILEKPEKYTVVQKKKTYQDIKFIITCLKNHFVFYNLQDSQLETLVNEMSYCEVNQGEQVIKQGDDAFCFFLLEKGEIEVQVNQQKVRKLKDGEGFGELALLYNAPRSATCVALSKSYFWMIERNTFRKAVEEMITQEYQQNRKFIEKITFFQNLTSNQKDAIAGVLIDQRFLKEQNIVNKDDPASSFYIIKEGKVSVMLGDKEVRTLGQGESFGETALLQGDQTRTMTIKALEDTTCLALGRDVLTKLLGDKVEMIIYRNISKWALEKSDGFKELTINQLDKILDSIQISHITKGRVIIPKGTQKAQQLYIILKGSVKDGDIVYQKSQLLGAKEIINADETSVYEQNIVTEEDSVIGQVKISDLVAKLSGTLQDILKKNQKVSEQLEAKESQIRQNIENLTIDDLEVVKKLGNGQFGSVYLVKNKDTKQIYALKCVSKSSVVETSLEKHLIQEKKVMQTVNYPFIMRFFRSFKDDYYIYFLLEFIQGQELFEVIREIGLLSTWDSQFYIGSIILALEYLHSRKIIYRDIKPENIMITHKGYLKLIDMGTAKIMQTNAGTMTRTFTIIGTPHYMAPEVISGKGYSYLVDLWSVGICLYEFMCGYVPFGEEAEDPYEIYEEIIKKEINFPNYLSDPMAKSLMEQLLSRVPEMRTGGSYSSLKSHQFFRNVDWIKLSDMNYQPPYQPSNQSYLTTEQVLKAPGKQIQQQIKEEFGALKLPNASKVVDWDKIF</sequence>
<dbReference type="GO" id="GO:0005524">
    <property type="term" value="F:ATP binding"/>
    <property type="evidence" value="ECO:0007669"/>
    <property type="project" value="UniProtKB-UniRule"/>
</dbReference>
<evidence type="ECO:0000256" key="19">
    <source>
        <dbReference type="ARBA" id="ARBA00047462"/>
    </source>
</evidence>
<organism evidence="25 26">
    <name type="scientific">Tetrahymena thermophila (strain SB210)</name>
    <dbReference type="NCBI Taxonomy" id="312017"/>
    <lineage>
        <taxon>Eukaryota</taxon>
        <taxon>Sar</taxon>
        <taxon>Alveolata</taxon>
        <taxon>Ciliophora</taxon>
        <taxon>Intramacronucleata</taxon>
        <taxon>Oligohymenophorea</taxon>
        <taxon>Hymenostomatida</taxon>
        <taxon>Tetrahymenina</taxon>
        <taxon>Tetrahymenidae</taxon>
        <taxon>Tetrahymena</taxon>
    </lineage>
</organism>
<keyword evidence="26" id="KW-1185">Reference proteome</keyword>
<gene>
    <name evidence="25" type="ORF">TTHERM_00193700</name>
</gene>
<dbReference type="Pfam" id="PF00069">
    <property type="entry name" value="Pkinase"/>
    <property type="match status" value="1"/>
</dbReference>
<dbReference type="Gene3D" id="1.10.510.10">
    <property type="entry name" value="Transferase(Phosphotransferase) domain 1"/>
    <property type="match status" value="1"/>
</dbReference>
<dbReference type="PROSITE" id="PS00108">
    <property type="entry name" value="PROTEIN_KINASE_ST"/>
    <property type="match status" value="1"/>
</dbReference>